<dbReference type="Gene3D" id="3.30.56.70">
    <property type="entry name" value="N2,N2-dimethylguanosine tRNA methyltransferase, C-terminal domain"/>
    <property type="match status" value="1"/>
</dbReference>
<evidence type="ECO:0000256" key="6">
    <source>
        <dbReference type="ARBA" id="ARBA00022884"/>
    </source>
</evidence>
<keyword evidence="12" id="KW-1185">Reference proteome</keyword>
<dbReference type="Gene3D" id="3.40.50.150">
    <property type="entry name" value="Vaccinia Virus protein VP39"/>
    <property type="match status" value="1"/>
</dbReference>
<dbReference type="EC" id="2.1.1.216" evidence="7 9"/>
<comment type="caution">
    <text evidence="11">The sequence shown here is derived from an EMBL/GenBank/DDBJ whole genome shotgun (WGS) entry which is preliminary data.</text>
</comment>
<dbReference type="AlphaFoldDB" id="A0A8J6B0R4"/>
<dbReference type="EMBL" id="JAHDYR010000025">
    <property type="protein sequence ID" value="KAG9393093.1"/>
    <property type="molecule type" value="Genomic_DNA"/>
</dbReference>
<evidence type="ECO:0000313" key="12">
    <source>
        <dbReference type="Proteomes" id="UP000717585"/>
    </source>
</evidence>
<dbReference type="InterPro" id="IPR029063">
    <property type="entry name" value="SAM-dependent_MTases_sf"/>
</dbReference>
<protein>
    <recommendedName>
        <fullName evidence="7 9">tRNA (guanine(26)-N(2))-dimethyltransferase</fullName>
        <ecNumber evidence="7 9">2.1.1.216</ecNumber>
    </recommendedName>
</protein>
<proteinExistence type="inferred from homology"/>
<evidence type="ECO:0000256" key="10">
    <source>
        <dbReference type="SAM" id="MobiDB-lite"/>
    </source>
</evidence>
<gene>
    <name evidence="11" type="ORF">J8273_3222</name>
</gene>
<dbReference type="OrthoDB" id="6349953at2759"/>
<organism evidence="11 12">
    <name type="scientific">Carpediemonas membranifera</name>
    <dbReference type="NCBI Taxonomy" id="201153"/>
    <lineage>
        <taxon>Eukaryota</taxon>
        <taxon>Metamonada</taxon>
        <taxon>Carpediemonas-like organisms</taxon>
        <taxon>Carpediemonas</taxon>
    </lineage>
</organism>
<comment type="similarity">
    <text evidence="9">Belongs to the class I-like SAM-binding methyltransferase superfamily. Trm1 family.</text>
</comment>
<dbReference type="PANTHER" id="PTHR10631:SF3">
    <property type="entry name" value="TRNA (GUANINE(26)-N(2))-DIMETHYLTRANSFERASE"/>
    <property type="match status" value="1"/>
</dbReference>
<keyword evidence="4 9" id="KW-0949">S-adenosyl-L-methionine</keyword>
<sequence length="519" mass="55950">MPKRREKVRTTVVGEKVEGLDGFRVITEGKAHSLFPDVESVFYNPVQVFNRDFSVLNLMVFAKERAEQLGEKYTGLNVLEALSATGLRSMRYALECPDIKTLTVNDYDPGAVEVIKKNIEYNKLADLDVDVRPSCADAVAYMHAAKARNEVLDIIDCDPFGAPTPFVDSMLAAIDHGGMLLVTCTDLGVLAGNHPGTCFAKYGAVACKTPACHEMALRICLASLATAAARYKKYIVPMVSVSVDFYVRVVVRVYSSAAKVKGTVGSLGMIHHCSGCKSWQVQPLACPKEKNGSTSWHASTLTPTGRCPHCSHPLMLSGPAWIGALHDKTHLAKLEALLATAPTELPHLKTAPQLLGYVRVMAAEVEAPLYHCVDTLVAVMHCPSIPRNTLIAGLLSHAEKLGKTYAVSRTHASARGLKIDAPAEAVWDVLRAWVRENPVSKKAGPNTPARAIAAGTGLVAPEDIDLTHAVPDGTLCTEALFLPKPDYWGPGSLPKRGAGKTKRESPQAGKKAKSEEDEE</sequence>
<dbReference type="SUPFAM" id="SSF53335">
    <property type="entry name" value="S-adenosyl-L-methionine-dependent methyltransferases"/>
    <property type="match status" value="1"/>
</dbReference>
<dbReference type="InterPro" id="IPR002905">
    <property type="entry name" value="Trm1"/>
</dbReference>
<dbReference type="InterPro" id="IPR042296">
    <property type="entry name" value="tRNA_met_Trm1_C"/>
</dbReference>
<dbReference type="PROSITE" id="PS51626">
    <property type="entry name" value="SAM_MT_TRM1"/>
    <property type="match status" value="1"/>
</dbReference>
<evidence type="ECO:0000256" key="8">
    <source>
        <dbReference type="ARBA" id="ARBA00051897"/>
    </source>
</evidence>
<evidence type="ECO:0000256" key="2">
    <source>
        <dbReference type="ARBA" id="ARBA00022603"/>
    </source>
</evidence>
<evidence type="ECO:0000256" key="4">
    <source>
        <dbReference type="ARBA" id="ARBA00022691"/>
    </source>
</evidence>
<evidence type="ECO:0000256" key="3">
    <source>
        <dbReference type="ARBA" id="ARBA00022679"/>
    </source>
</evidence>
<keyword evidence="3 9" id="KW-0808">Transferase</keyword>
<keyword evidence="6 9" id="KW-0694">RNA-binding</keyword>
<dbReference type="Pfam" id="PF02005">
    <property type="entry name" value="TRM"/>
    <property type="match status" value="1"/>
</dbReference>
<reference evidence="11" key="1">
    <citation type="submission" date="2021-05" db="EMBL/GenBank/DDBJ databases">
        <title>A free-living protist that lacks canonical eukaryotic 1 DNA replication and segregation systems.</title>
        <authorList>
            <person name="Salas-Leiva D.E."/>
            <person name="Tromer E.C."/>
            <person name="Curtis B.A."/>
            <person name="Jerlstrom-Hultqvist J."/>
            <person name="Kolisko M."/>
            <person name="Yi Z."/>
            <person name="Salas-Leiva J.S."/>
            <person name="Gallot-Lavallee L."/>
            <person name="Kops G.J.P.L."/>
            <person name="Archibald J.M."/>
            <person name="Simpson A.G.B."/>
            <person name="Roger A.J."/>
        </authorList>
    </citation>
    <scope>NUCLEOTIDE SEQUENCE</scope>
    <source>
        <strain evidence="11">BICM</strain>
    </source>
</reference>
<dbReference type="GO" id="GO:0005634">
    <property type="term" value="C:nucleus"/>
    <property type="evidence" value="ECO:0007669"/>
    <property type="project" value="TreeGrafter"/>
</dbReference>
<dbReference type="GO" id="GO:0002940">
    <property type="term" value="P:tRNA N2-guanine methylation"/>
    <property type="evidence" value="ECO:0007669"/>
    <property type="project" value="TreeGrafter"/>
</dbReference>
<evidence type="ECO:0000256" key="5">
    <source>
        <dbReference type="ARBA" id="ARBA00022694"/>
    </source>
</evidence>
<comment type="catalytic activity">
    <reaction evidence="8 9">
        <text>guanosine(26) in tRNA + 2 S-adenosyl-L-methionine = N(2)-dimethylguanosine(26) in tRNA + 2 S-adenosyl-L-homocysteine + 2 H(+)</text>
        <dbReference type="Rhea" id="RHEA:43140"/>
        <dbReference type="Rhea" id="RHEA-COMP:10359"/>
        <dbReference type="Rhea" id="RHEA-COMP:10360"/>
        <dbReference type="ChEBI" id="CHEBI:15378"/>
        <dbReference type="ChEBI" id="CHEBI:57856"/>
        <dbReference type="ChEBI" id="CHEBI:59789"/>
        <dbReference type="ChEBI" id="CHEBI:74269"/>
        <dbReference type="ChEBI" id="CHEBI:74513"/>
        <dbReference type="EC" id="2.1.1.216"/>
    </reaction>
</comment>
<feature type="region of interest" description="Disordered" evidence="10">
    <location>
        <begin position="483"/>
        <end position="519"/>
    </location>
</feature>
<evidence type="ECO:0000256" key="9">
    <source>
        <dbReference type="PROSITE-ProRule" id="PRU00958"/>
    </source>
</evidence>
<keyword evidence="1 9" id="KW-0820">tRNA-binding</keyword>
<dbReference type="FunFam" id="3.40.50.150:FF:000051">
    <property type="entry name" value="tRNA (guanine(26)-N(2))-dimethyltransferase"/>
    <property type="match status" value="1"/>
</dbReference>
<dbReference type="NCBIfam" id="TIGR00308">
    <property type="entry name" value="TRM1"/>
    <property type="match status" value="1"/>
</dbReference>
<evidence type="ECO:0000313" key="11">
    <source>
        <dbReference type="EMBL" id="KAG9393093.1"/>
    </source>
</evidence>
<dbReference type="Proteomes" id="UP000717585">
    <property type="component" value="Unassembled WGS sequence"/>
</dbReference>
<evidence type="ECO:0000256" key="1">
    <source>
        <dbReference type="ARBA" id="ARBA00022555"/>
    </source>
</evidence>
<keyword evidence="5 9" id="KW-0819">tRNA processing</keyword>
<evidence type="ECO:0000256" key="7">
    <source>
        <dbReference type="ARBA" id="ARBA00039099"/>
    </source>
</evidence>
<keyword evidence="2 9" id="KW-0489">Methyltransferase</keyword>
<dbReference type="GO" id="GO:0160104">
    <property type="term" value="F:tRNA (guanine(26)-N2)-dimethyltransferase activity"/>
    <property type="evidence" value="ECO:0007669"/>
    <property type="project" value="UniProtKB-UniRule"/>
</dbReference>
<accession>A0A8J6B0R4</accession>
<name>A0A8J6B0R4_9EUKA</name>
<dbReference type="GO" id="GO:0000049">
    <property type="term" value="F:tRNA binding"/>
    <property type="evidence" value="ECO:0007669"/>
    <property type="project" value="UniProtKB-UniRule"/>
</dbReference>
<dbReference type="PANTHER" id="PTHR10631">
    <property type="entry name" value="N 2 ,N 2 -DIMETHYLGUANOSINE TRNA METHYLTRANSFERASE"/>
    <property type="match status" value="1"/>
</dbReference>